<dbReference type="EMBL" id="VOIH02000001">
    <property type="protein sequence ID" value="KAF3457115.1"/>
    <property type="molecule type" value="Genomic_DNA"/>
</dbReference>
<dbReference type="PANTHER" id="PTHR46067:SF27">
    <property type="entry name" value="ACYL-COA N-ACYLTRANSFERASES (NAT) SUPERFAMILY PROTEIN"/>
    <property type="match status" value="1"/>
</dbReference>
<accession>A0A8K0MTK8</accession>
<keyword evidence="2" id="KW-1185">Reference proteome</keyword>
<dbReference type="AlphaFoldDB" id="A0A8K0MTK8"/>
<dbReference type="SUPFAM" id="SSF55729">
    <property type="entry name" value="Acyl-CoA N-acyltransferases (Nat)"/>
    <property type="match status" value="1"/>
</dbReference>
<dbReference type="Gene3D" id="3.40.630.30">
    <property type="match status" value="1"/>
</dbReference>
<dbReference type="PANTHER" id="PTHR46067">
    <property type="entry name" value="ACYL-COA N-ACYLTRANSFERASES (NAT) SUPERFAMILY PROTEIN"/>
    <property type="match status" value="1"/>
</dbReference>
<dbReference type="InterPro" id="IPR016181">
    <property type="entry name" value="Acyl_CoA_acyltransferase"/>
</dbReference>
<dbReference type="Proteomes" id="UP000796880">
    <property type="component" value="Unassembled WGS sequence"/>
</dbReference>
<name>A0A8K0MTK8_9ROSA</name>
<gene>
    <name evidence="1" type="ORF">FNV43_RR01772</name>
</gene>
<evidence type="ECO:0008006" key="3">
    <source>
        <dbReference type="Google" id="ProtNLM"/>
    </source>
</evidence>
<proteinExistence type="predicted"/>
<protein>
    <recommendedName>
        <fullName evidence="3">N-acetyltransferase domain-containing protein</fullName>
    </recommendedName>
</protein>
<organism evidence="1 2">
    <name type="scientific">Rhamnella rubrinervis</name>
    <dbReference type="NCBI Taxonomy" id="2594499"/>
    <lineage>
        <taxon>Eukaryota</taxon>
        <taxon>Viridiplantae</taxon>
        <taxon>Streptophyta</taxon>
        <taxon>Embryophyta</taxon>
        <taxon>Tracheophyta</taxon>
        <taxon>Spermatophyta</taxon>
        <taxon>Magnoliopsida</taxon>
        <taxon>eudicotyledons</taxon>
        <taxon>Gunneridae</taxon>
        <taxon>Pentapetalae</taxon>
        <taxon>rosids</taxon>
        <taxon>fabids</taxon>
        <taxon>Rosales</taxon>
        <taxon>Rhamnaceae</taxon>
        <taxon>rhamnoid group</taxon>
        <taxon>Rhamneae</taxon>
        <taxon>Rhamnella</taxon>
    </lineage>
</organism>
<evidence type="ECO:0000313" key="2">
    <source>
        <dbReference type="Proteomes" id="UP000796880"/>
    </source>
</evidence>
<sequence length="89" mass="10310">MEVNYLSRISLQPLELSDIDDFMVWRTEHKAARFCSWEPYGSKEEAMNFIKDKIIPHPWFRAICLDHRPVGAILMIANSGNDKCRAEVG</sequence>
<evidence type="ECO:0000313" key="1">
    <source>
        <dbReference type="EMBL" id="KAF3457115.1"/>
    </source>
</evidence>
<dbReference type="OrthoDB" id="630895at2759"/>
<comment type="caution">
    <text evidence="1">The sequence shown here is derived from an EMBL/GenBank/DDBJ whole genome shotgun (WGS) entry which is preliminary data.</text>
</comment>
<reference evidence="1" key="1">
    <citation type="submission" date="2020-03" db="EMBL/GenBank/DDBJ databases">
        <title>A high-quality chromosome-level genome assembly of a woody plant with both climbing and erect habits, Rhamnella rubrinervis.</title>
        <authorList>
            <person name="Lu Z."/>
            <person name="Yang Y."/>
            <person name="Zhu X."/>
            <person name="Sun Y."/>
        </authorList>
    </citation>
    <scope>NUCLEOTIDE SEQUENCE</scope>
    <source>
        <strain evidence="1">BYM</strain>
        <tissue evidence="1">Leaf</tissue>
    </source>
</reference>